<dbReference type="AlphaFoldDB" id="A0A328C2R4"/>
<proteinExistence type="predicted"/>
<feature type="compositionally biased region" description="Basic and acidic residues" evidence="1">
    <location>
        <begin position="450"/>
        <end position="460"/>
    </location>
</feature>
<dbReference type="SUPFAM" id="SSF63825">
    <property type="entry name" value="YWTD domain"/>
    <property type="match status" value="1"/>
</dbReference>
<dbReference type="Pfam" id="PF08309">
    <property type="entry name" value="LVIVD"/>
    <property type="match status" value="1"/>
</dbReference>
<keyword evidence="2" id="KW-1133">Transmembrane helix</keyword>
<dbReference type="Proteomes" id="UP000249169">
    <property type="component" value="Unassembled WGS sequence"/>
</dbReference>
<feature type="compositionally biased region" description="Low complexity" evidence="1">
    <location>
        <begin position="461"/>
        <end position="474"/>
    </location>
</feature>
<feature type="compositionally biased region" description="Pro residues" evidence="1">
    <location>
        <begin position="114"/>
        <end position="130"/>
    </location>
</feature>
<gene>
    <name evidence="3" type="ORF">DL240_15530</name>
</gene>
<sequence length="731" mass="79395">MARRARRNAEATASSRRYARVPSRDPAQGPTAFKRSGLCFLKTLDPTLTTSVERGVAHPASDFGAYPTRLLMTFSPALHRRVRARGAALGLAASGAMALCLLLVSPVEARRPPRPTPPPTPVAPTRPMPMPVPPAPPAQAQFICEVPTEAARSVQVAFEEYYSCVQPLAAEWLGAHPQHVPQLEAQYQAWLVARGHDLRDTPEAARYVRRNPVSFEDRPIELSAAQVAALAPNVSAEPARVRGQFERIFVDRQNKRLFLTTEEEGLVSLSIAQRYAYEVEGSSGHSGSKDFFVLDANHAVIEDAGEVGGARDLVVLDISDRENPREVQRLVGALPLASATVAYLSAIPATPPNFEQYRLMRQGKLRFSQCGQPPTVSSHPGVACRPDGSCYVTKAKAQPEIGICERQAIGGQPTLSPRTGMPVEIDAEIMGFGRGGGGVMDRAPSMEAAEPMRRSRERAAAPRAAAPAPRAAQAQAMDDLAGPMPQGGAGGAGSLSQMMRHGNALYVLSATHNQAQGWLTTFDIANPRSPRLRHIIKLDNGPEALQRHDSLLMVAGRDAVMTASVANPLSPRLLGEFRQFCPVNRDPVVVQGTVAYRTIIVDQPRSRCNSRLEVIDLSQPHRPVLRTTVNVHRPRGLAVLGERLFVADEFQGVQVFDLADPVAPQLAATWQIHGVKDLVVSDFDLFALSPNEVQTFDLAPLYQRDADLRELAAQMRGYLTVVRASNMKVGR</sequence>
<evidence type="ECO:0000256" key="2">
    <source>
        <dbReference type="SAM" id="Phobius"/>
    </source>
</evidence>
<organism evidence="3 4">
    <name type="scientific">Lujinxingia litoralis</name>
    <dbReference type="NCBI Taxonomy" id="2211119"/>
    <lineage>
        <taxon>Bacteria</taxon>
        <taxon>Deltaproteobacteria</taxon>
        <taxon>Bradymonadales</taxon>
        <taxon>Lujinxingiaceae</taxon>
        <taxon>Lujinxingia</taxon>
    </lineage>
</organism>
<accession>A0A328C2R4</accession>
<feature type="region of interest" description="Disordered" evidence="1">
    <location>
        <begin position="109"/>
        <end position="130"/>
    </location>
</feature>
<feature type="region of interest" description="Disordered" evidence="1">
    <location>
        <begin position="447"/>
        <end position="474"/>
    </location>
</feature>
<keyword evidence="2" id="KW-0472">Membrane</keyword>
<evidence type="ECO:0000313" key="3">
    <source>
        <dbReference type="EMBL" id="RAL20727.1"/>
    </source>
</evidence>
<feature type="transmembrane region" description="Helical" evidence="2">
    <location>
        <begin position="87"/>
        <end position="107"/>
    </location>
</feature>
<keyword evidence="4" id="KW-1185">Reference proteome</keyword>
<dbReference type="EMBL" id="QHKO01000008">
    <property type="protein sequence ID" value="RAL20727.1"/>
    <property type="molecule type" value="Genomic_DNA"/>
</dbReference>
<evidence type="ECO:0000256" key="1">
    <source>
        <dbReference type="SAM" id="MobiDB-lite"/>
    </source>
</evidence>
<keyword evidence="2" id="KW-0812">Transmembrane</keyword>
<evidence type="ECO:0000313" key="4">
    <source>
        <dbReference type="Proteomes" id="UP000249169"/>
    </source>
</evidence>
<name>A0A328C2R4_9DELT</name>
<reference evidence="3 4" key="1">
    <citation type="submission" date="2018-05" db="EMBL/GenBank/DDBJ databases">
        <title>Lujinxingia marina gen. nov. sp. nov., a new facultative anaerobic member of the class Deltaproteobacteria, and proposal of Lujinxingaceae fam. nov.</title>
        <authorList>
            <person name="Li C.-M."/>
        </authorList>
    </citation>
    <scope>NUCLEOTIDE SEQUENCE [LARGE SCALE GENOMIC DNA]</scope>
    <source>
        <strain evidence="3 4">B210</strain>
    </source>
</reference>
<dbReference type="InterPro" id="IPR013211">
    <property type="entry name" value="LVIVD"/>
</dbReference>
<comment type="caution">
    <text evidence="3">The sequence shown here is derived from an EMBL/GenBank/DDBJ whole genome shotgun (WGS) entry which is preliminary data.</text>
</comment>
<feature type="region of interest" description="Disordered" evidence="1">
    <location>
        <begin position="1"/>
        <end position="32"/>
    </location>
</feature>
<protein>
    <submittedName>
        <fullName evidence="3">Uncharacterized protein</fullName>
    </submittedName>
</protein>